<gene>
    <name evidence="5" type="ORF">SAMN05443575_1084</name>
</gene>
<keyword evidence="3" id="KW-0520">NAD</keyword>
<dbReference type="GO" id="GO:0016491">
    <property type="term" value="F:oxidoreductase activity"/>
    <property type="evidence" value="ECO:0007669"/>
    <property type="project" value="UniProtKB-KW"/>
</dbReference>
<reference evidence="5 6" key="1">
    <citation type="submission" date="2016-11" db="EMBL/GenBank/DDBJ databases">
        <authorList>
            <person name="Jaros S."/>
            <person name="Januszkiewicz K."/>
            <person name="Wedrychowicz H."/>
        </authorList>
    </citation>
    <scope>NUCLEOTIDE SEQUENCE [LARGE SCALE GENOMIC DNA]</scope>
    <source>
        <strain evidence="5 6">DSM 45627</strain>
    </source>
</reference>
<accession>A0A1M5G7H9</accession>
<evidence type="ECO:0000313" key="5">
    <source>
        <dbReference type="EMBL" id="SHF99780.1"/>
    </source>
</evidence>
<dbReference type="Pfam" id="PF01370">
    <property type="entry name" value="Epimerase"/>
    <property type="match status" value="1"/>
</dbReference>
<evidence type="ECO:0000256" key="2">
    <source>
        <dbReference type="ARBA" id="ARBA00023002"/>
    </source>
</evidence>
<name>A0A1M5G7H9_9ACTN</name>
<evidence type="ECO:0000313" key="6">
    <source>
        <dbReference type="Proteomes" id="UP000186132"/>
    </source>
</evidence>
<protein>
    <submittedName>
        <fullName evidence="5">Uronate dehydrogenase</fullName>
    </submittedName>
</protein>
<dbReference type="Gene3D" id="3.40.50.720">
    <property type="entry name" value="NAD(P)-binding Rossmann-like Domain"/>
    <property type="match status" value="1"/>
</dbReference>
<dbReference type="OrthoDB" id="8770295at2"/>
<dbReference type="CDD" id="cd08946">
    <property type="entry name" value="SDR_e"/>
    <property type="match status" value="1"/>
</dbReference>
<dbReference type="EMBL" id="FQVU01000002">
    <property type="protein sequence ID" value="SHF99780.1"/>
    <property type="molecule type" value="Genomic_DNA"/>
</dbReference>
<evidence type="ECO:0000256" key="1">
    <source>
        <dbReference type="ARBA" id="ARBA00007637"/>
    </source>
</evidence>
<dbReference type="InterPro" id="IPR001509">
    <property type="entry name" value="Epimerase_deHydtase"/>
</dbReference>
<dbReference type="SUPFAM" id="SSF51735">
    <property type="entry name" value="NAD(P)-binding Rossmann-fold domains"/>
    <property type="match status" value="1"/>
</dbReference>
<dbReference type="AlphaFoldDB" id="A0A1M5G7H9"/>
<keyword evidence="2" id="KW-0560">Oxidoreductase</keyword>
<feature type="domain" description="NAD-dependent epimerase/dehydratase" evidence="4">
    <location>
        <begin position="3"/>
        <end position="159"/>
    </location>
</feature>
<evidence type="ECO:0000256" key="3">
    <source>
        <dbReference type="ARBA" id="ARBA00023027"/>
    </source>
</evidence>
<dbReference type="Proteomes" id="UP000186132">
    <property type="component" value="Unassembled WGS sequence"/>
</dbReference>
<comment type="similarity">
    <text evidence="1">Belongs to the NAD(P)-dependent epimerase/dehydratase family.</text>
</comment>
<dbReference type="STRING" id="1206085.SAMN05443575_1084"/>
<dbReference type="InterPro" id="IPR036291">
    <property type="entry name" value="NAD(P)-bd_dom_sf"/>
</dbReference>
<evidence type="ECO:0000259" key="4">
    <source>
        <dbReference type="Pfam" id="PF01370"/>
    </source>
</evidence>
<keyword evidence="6" id="KW-1185">Reference proteome</keyword>
<dbReference type="PANTHER" id="PTHR43103:SF5">
    <property type="entry name" value="4-EPIMERASE, PUTATIVE (AFU_ORTHOLOGUE AFUA_7G00360)-RELATED"/>
    <property type="match status" value="1"/>
</dbReference>
<dbReference type="PANTHER" id="PTHR43103">
    <property type="entry name" value="NUCLEOSIDE-DIPHOSPHATE-SUGAR EPIMERASE"/>
    <property type="match status" value="1"/>
</dbReference>
<sequence length="260" mass="27538">MTVLLTGAAGRIGTALRERLPSFGWEVRGFDREAVPGGVAGDIGSAGDLDGALADGDVTAIVHLAGVPTEAPWPQLRAANVDGLYEVFEAARRHRVPRLVFASSNHAAGFTPNTPGPAADTAPRPDTLYGVTKAFGEALGRYYHDRYAMRVACLRIGTFAPAPHDARALATWLSPDDGARLVDACLRSPDLGFAIVWGVSANARNTWDHAAGRALGYEPRDDAERFAARLTDVEPRPTDALVGGEFTSAGYGIDEIGSDR</sequence>
<organism evidence="5 6">
    <name type="scientific">Jatrophihabitans endophyticus</name>
    <dbReference type="NCBI Taxonomy" id="1206085"/>
    <lineage>
        <taxon>Bacteria</taxon>
        <taxon>Bacillati</taxon>
        <taxon>Actinomycetota</taxon>
        <taxon>Actinomycetes</taxon>
        <taxon>Jatrophihabitantales</taxon>
        <taxon>Jatrophihabitantaceae</taxon>
        <taxon>Jatrophihabitans</taxon>
    </lineage>
</organism>
<proteinExistence type="inferred from homology"/>
<dbReference type="RefSeq" id="WP_073387265.1">
    <property type="nucleotide sequence ID" value="NZ_FQVU01000002.1"/>
</dbReference>